<evidence type="ECO:0000256" key="1">
    <source>
        <dbReference type="ARBA" id="ARBA00022614"/>
    </source>
</evidence>
<feature type="region of interest" description="Disordered" evidence="3">
    <location>
        <begin position="504"/>
        <end position="526"/>
    </location>
</feature>
<dbReference type="SMART" id="SM00369">
    <property type="entry name" value="LRR_TYP"/>
    <property type="match status" value="3"/>
</dbReference>
<dbReference type="SUPFAM" id="SSF52058">
    <property type="entry name" value="L domain-like"/>
    <property type="match status" value="1"/>
</dbReference>
<reference evidence="5" key="1">
    <citation type="submission" date="2022-01" db="EMBL/GenBank/DDBJ databases">
        <authorList>
            <person name="Braso-Vives M."/>
        </authorList>
    </citation>
    <scope>NUCLEOTIDE SEQUENCE</scope>
</reference>
<keyword evidence="4" id="KW-1133">Transmembrane helix</keyword>
<evidence type="ECO:0000313" key="6">
    <source>
        <dbReference type="Proteomes" id="UP000838412"/>
    </source>
</evidence>
<keyword evidence="4" id="KW-0472">Membrane</keyword>
<dbReference type="Gene3D" id="3.80.10.10">
    <property type="entry name" value="Ribonuclease Inhibitor"/>
    <property type="match status" value="1"/>
</dbReference>
<dbReference type="Proteomes" id="UP000838412">
    <property type="component" value="Chromosome 2"/>
</dbReference>
<dbReference type="InterPro" id="IPR032675">
    <property type="entry name" value="LRR_dom_sf"/>
</dbReference>
<dbReference type="EMBL" id="OV696687">
    <property type="protein sequence ID" value="CAH1253739.1"/>
    <property type="molecule type" value="Genomic_DNA"/>
</dbReference>
<keyword evidence="4" id="KW-0812">Transmembrane</keyword>
<evidence type="ECO:0000256" key="4">
    <source>
        <dbReference type="SAM" id="Phobius"/>
    </source>
</evidence>
<keyword evidence="6" id="KW-1185">Reference proteome</keyword>
<protein>
    <submittedName>
        <fullName evidence="5">LRRC4C protein</fullName>
    </submittedName>
</protein>
<sequence length="673" mass="76473">MLKDLSLKHNFLRHVRSDWFYGLTHLSGLNLFSNRLETLPKDAFVYLTELKQLDMRKNDLMSLPKEFRWPQKRPVFMDIAGKGLRGVYDRTVGWTATLSSDLSFVQLRVTRLNTRPSLGSYFIQSQKRLIYVTHTEDATRTTSYDYGYKKARHIRGRIMKSQNYPCPFLIIAVMEGEDTKPEDTLNQWCKRFWSGEDTASTNLGASKGTTLQLAAIVTKKNNRTVRLFSVLFDPTSSAEEKSPYNSNRTQVDSTPAEEGTRAVKCVLVSGEKTFEFSFLPKKREQSDTTTVHYNTTSTVRYNTSEQGRDNTTYVVFRESSTAFIPPADVHEELTPTLMDITITMRPDQNQDQPTISAGKMFMISAATFLGLVVVTYIVSMLGKTPCPSRRHGDQDATDDPNTYCEITDVTTTTATQVFNTRAGQAQTAVTAEDDMPTYSEIPTEYFSFNNPGYRRASLPTEDHVYWQIPDKYYRYQNTWPSSLPLSFDVTYENVQYENVGRWQRQPSDNNVQDAEVSPPSVSRSGTMHPHYVNHTDMSKSPDYTTMTGEVEKEADVIAHGRPKATNLKSRDMIRRGAYGTKRRSAGVAWRIRPQDEDNPSYGPADQVVARNRRADVNQPPRGAPVSRSTDEVLKTYPEWGGVPVHKSLSQEIPLSEERTTGTGRMTLRPRYSL</sequence>
<dbReference type="Pfam" id="PF13855">
    <property type="entry name" value="LRR_8"/>
    <property type="match status" value="1"/>
</dbReference>
<accession>A0A8J9ZFL8</accession>
<feature type="transmembrane region" description="Helical" evidence="4">
    <location>
        <begin position="360"/>
        <end position="381"/>
    </location>
</feature>
<dbReference type="AlphaFoldDB" id="A0A8J9ZFL8"/>
<evidence type="ECO:0000256" key="2">
    <source>
        <dbReference type="ARBA" id="ARBA00022737"/>
    </source>
</evidence>
<dbReference type="PANTHER" id="PTHR24366">
    <property type="entry name" value="IG(IMMUNOGLOBULIN) AND LRR(LEUCINE RICH REPEAT) DOMAINS"/>
    <property type="match status" value="1"/>
</dbReference>
<keyword evidence="1" id="KW-0433">Leucine-rich repeat</keyword>
<feature type="region of interest" description="Disordered" evidence="3">
    <location>
        <begin position="236"/>
        <end position="257"/>
    </location>
</feature>
<dbReference type="OrthoDB" id="10085400at2759"/>
<dbReference type="InterPro" id="IPR001611">
    <property type="entry name" value="Leu-rich_rpt"/>
</dbReference>
<evidence type="ECO:0000313" key="5">
    <source>
        <dbReference type="EMBL" id="CAH1253739.1"/>
    </source>
</evidence>
<organism evidence="5 6">
    <name type="scientific">Branchiostoma lanceolatum</name>
    <name type="common">Common lancelet</name>
    <name type="synonym">Amphioxus lanceolatum</name>
    <dbReference type="NCBI Taxonomy" id="7740"/>
    <lineage>
        <taxon>Eukaryota</taxon>
        <taxon>Metazoa</taxon>
        <taxon>Chordata</taxon>
        <taxon>Cephalochordata</taxon>
        <taxon>Leptocardii</taxon>
        <taxon>Amphioxiformes</taxon>
        <taxon>Branchiostomatidae</taxon>
        <taxon>Branchiostoma</taxon>
    </lineage>
</organism>
<gene>
    <name evidence="5" type="primary">LRRC4C</name>
    <name evidence="5" type="ORF">BLAG_LOCUS13396</name>
</gene>
<keyword evidence="2" id="KW-0677">Repeat</keyword>
<name>A0A8J9ZFL8_BRALA</name>
<dbReference type="InterPro" id="IPR003591">
    <property type="entry name" value="Leu-rich_rpt_typical-subtyp"/>
</dbReference>
<proteinExistence type="predicted"/>
<feature type="compositionally biased region" description="Polar residues" evidence="3">
    <location>
        <begin position="243"/>
        <end position="253"/>
    </location>
</feature>
<evidence type="ECO:0000256" key="3">
    <source>
        <dbReference type="SAM" id="MobiDB-lite"/>
    </source>
</evidence>